<evidence type="ECO:0000313" key="2">
    <source>
        <dbReference type="Proteomes" id="UP001162029"/>
    </source>
</evidence>
<sequence length="198" mass="23036">MTLIRQCKTSTGEIALPRYDKSKHNGRGDRAPLSEWDCKQGPLDVLLLEGWCMGFQAIDDSCSKLSEHMKVVNMELRAFDKLYEELDGLIRMKIEDLDWVYEWREQPEQLLREADKPAMTPNEVRDFVDRFMPAYKTYLKELYTDPSHGRTASARSRQQMRSSSYLATIPRLVFSITADREPATKPIEFNFTSETLKD</sequence>
<evidence type="ECO:0008006" key="3">
    <source>
        <dbReference type="Google" id="ProtNLM"/>
    </source>
</evidence>
<name>A0AAV0TDI7_9STRA</name>
<keyword evidence="2" id="KW-1185">Reference proteome</keyword>
<reference evidence="1" key="1">
    <citation type="submission" date="2022-12" db="EMBL/GenBank/DDBJ databases">
        <authorList>
            <person name="Webb A."/>
        </authorList>
    </citation>
    <scope>NUCLEOTIDE SEQUENCE</scope>
    <source>
        <strain evidence="1">Pd1</strain>
    </source>
</reference>
<dbReference type="EMBL" id="CANTFM010000365">
    <property type="protein sequence ID" value="CAI5720100.1"/>
    <property type="molecule type" value="Genomic_DNA"/>
</dbReference>
<dbReference type="Gene3D" id="3.40.50.300">
    <property type="entry name" value="P-loop containing nucleotide triphosphate hydrolases"/>
    <property type="match status" value="1"/>
</dbReference>
<comment type="caution">
    <text evidence="1">The sequence shown here is derived from an EMBL/GenBank/DDBJ whole genome shotgun (WGS) entry which is preliminary data.</text>
</comment>
<protein>
    <recommendedName>
        <fullName evidence="3">Phosphoribulokinase/uridine kinase domain-containing protein</fullName>
    </recommendedName>
</protein>
<organism evidence="1 2">
    <name type="scientific">Peronospora destructor</name>
    <dbReference type="NCBI Taxonomy" id="86335"/>
    <lineage>
        <taxon>Eukaryota</taxon>
        <taxon>Sar</taxon>
        <taxon>Stramenopiles</taxon>
        <taxon>Oomycota</taxon>
        <taxon>Peronosporomycetes</taxon>
        <taxon>Peronosporales</taxon>
        <taxon>Peronosporaceae</taxon>
        <taxon>Peronospora</taxon>
    </lineage>
</organism>
<dbReference type="Proteomes" id="UP001162029">
    <property type="component" value="Unassembled WGS sequence"/>
</dbReference>
<proteinExistence type="predicted"/>
<accession>A0AAV0TDI7</accession>
<dbReference type="AlphaFoldDB" id="A0AAV0TDI7"/>
<dbReference type="InterPro" id="IPR027417">
    <property type="entry name" value="P-loop_NTPase"/>
</dbReference>
<gene>
    <name evidence="1" type="ORF">PDE001_LOCUS2172</name>
</gene>
<evidence type="ECO:0000313" key="1">
    <source>
        <dbReference type="EMBL" id="CAI5720100.1"/>
    </source>
</evidence>